<evidence type="ECO:0000313" key="8">
    <source>
        <dbReference type="EMBL" id="MBM7416312.1"/>
    </source>
</evidence>
<feature type="transmembrane region" description="Helical" evidence="7">
    <location>
        <begin position="106"/>
        <end position="126"/>
    </location>
</feature>
<feature type="transmembrane region" description="Helical" evidence="7">
    <location>
        <begin position="163"/>
        <end position="181"/>
    </location>
</feature>
<dbReference type="Proteomes" id="UP000703038">
    <property type="component" value="Unassembled WGS sequence"/>
</dbReference>
<evidence type="ECO:0000256" key="7">
    <source>
        <dbReference type="SAM" id="Phobius"/>
    </source>
</evidence>
<dbReference type="RefSeq" id="WP_204869144.1">
    <property type="nucleotide sequence ID" value="NZ_JAFBBK010000001.1"/>
</dbReference>
<name>A0ABS2KWK7_9NOCA</name>
<keyword evidence="9" id="KW-1185">Reference proteome</keyword>
<feature type="transmembrane region" description="Helical" evidence="7">
    <location>
        <begin position="7"/>
        <end position="26"/>
    </location>
</feature>
<organism evidence="8 9">
    <name type="scientific">Rhodococcoides corynebacterioides</name>
    <dbReference type="NCBI Taxonomy" id="53972"/>
    <lineage>
        <taxon>Bacteria</taxon>
        <taxon>Bacillati</taxon>
        <taxon>Actinomycetota</taxon>
        <taxon>Actinomycetes</taxon>
        <taxon>Mycobacteriales</taxon>
        <taxon>Nocardiaceae</taxon>
        <taxon>Rhodococcoides</taxon>
    </lineage>
</organism>
<dbReference type="EMBL" id="JAFBBK010000001">
    <property type="protein sequence ID" value="MBM7416312.1"/>
    <property type="molecule type" value="Genomic_DNA"/>
</dbReference>
<comment type="subcellular location">
    <subcellularLocation>
        <location evidence="1">Cell membrane</location>
        <topology evidence="1">Multi-pass membrane protein</topology>
    </subcellularLocation>
</comment>
<feature type="region of interest" description="Disordered" evidence="6">
    <location>
        <begin position="399"/>
        <end position="418"/>
    </location>
</feature>
<dbReference type="InterPro" id="IPR002797">
    <property type="entry name" value="Polysacc_synth"/>
</dbReference>
<feature type="transmembrane region" description="Helical" evidence="7">
    <location>
        <begin position="369"/>
        <end position="389"/>
    </location>
</feature>
<gene>
    <name evidence="8" type="ORF">JOE42_003045</name>
</gene>
<keyword evidence="5 7" id="KW-0472">Membrane</keyword>
<dbReference type="PANTHER" id="PTHR30250">
    <property type="entry name" value="PST FAMILY PREDICTED COLANIC ACID TRANSPORTER"/>
    <property type="match status" value="1"/>
</dbReference>
<keyword evidence="2" id="KW-1003">Cell membrane</keyword>
<evidence type="ECO:0000256" key="3">
    <source>
        <dbReference type="ARBA" id="ARBA00022692"/>
    </source>
</evidence>
<evidence type="ECO:0000256" key="2">
    <source>
        <dbReference type="ARBA" id="ARBA00022475"/>
    </source>
</evidence>
<evidence type="ECO:0000256" key="6">
    <source>
        <dbReference type="SAM" id="MobiDB-lite"/>
    </source>
</evidence>
<feature type="transmembrane region" description="Helical" evidence="7">
    <location>
        <begin position="345"/>
        <end position="363"/>
    </location>
</feature>
<feature type="transmembrane region" description="Helical" evidence="7">
    <location>
        <begin position="38"/>
        <end position="59"/>
    </location>
</feature>
<proteinExistence type="predicted"/>
<feature type="transmembrane region" description="Helical" evidence="7">
    <location>
        <begin position="138"/>
        <end position="157"/>
    </location>
</feature>
<feature type="transmembrane region" description="Helical" evidence="7">
    <location>
        <begin position="281"/>
        <end position="305"/>
    </location>
</feature>
<feature type="transmembrane region" description="Helical" evidence="7">
    <location>
        <begin position="317"/>
        <end position="338"/>
    </location>
</feature>
<evidence type="ECO:0000256" key="5">
    <source>
        <dbReference type="ARBA" id="ARBA00023136"/>
    </source>
</evidence>
<keyword evidence="3 7" id="KW-0812">Transmembrane</keyword>
<evidence type="ECO:0000313" key="9">
    <source>
        <dbReference type="Proteomes" id="UP000703038"/>
    </source>
</evidence>
<feature type="transmembrane region" description="Helical" evidence="7">
    <location>
        <begin position="80"/>
        <end position="100"/>
    </location>
</feature>
<dbReference type="PANTHER" id="PTHR30250:SF11">
    <property type="entry name" value="O-ANTIGEN TRANSPORTER-RELATED"/>
    <property type="match status" value="1"/>
</dbReference>
<keyword evidence="4 7" id="KW-1133">Transmembrane helix</keyword>
<accession>A0ABS2KWK7</accession>
<sequence>MLRLARDVLLVGFGTYGQFLVTLVTLPLTARLLGTEGVGLVAVGMSAYFLGSVLVDLGATQYFAARVDDPDITQVRGAYAVVRSGLFAVLVVAALLGWALGVEGAARMILLGAVAGGIWSLSEDWLLIGRGRFGASTAYQAAGRVAYLVALVVLLPQFPTPEVALACLGGSSIVTVIVTGVDADRHFGRLVPSWRVGEILRTAAPVLASRLLLTGYGQGGAAAYSTVLDAVSLGLFSAADRLVRAGQSVLDPIGFALLPRMTRIRDGQAFRARTMQGAAGCLALAVVAAAGLTLVAPLVIRIVYGTEFAEATDLLRILAWILPATTLTSYVTTAVLPAQGRTSTVLSGAVLGVTLAASALLITSVTGSVVTMVVGVLVSEWAVALWFVATTARTVLRRESDHPDDTISSHDDRREATR</sequence>
<dbReference type="InterPro" id="IPR050833">
    <property type="entry name" value="Poly_Biosynth_Transport"/>
</dbReference>
<protein>
    <submittedName>
        <fullName evidence="8">O-antigen/teichoic acid export membrane protein</fullName>
    </submittedName>
</protein>
<evidence type="ECO:0000256" key="1">
    <source>
        <dbReference type="ARBA" id="ARBA00004651"/>
    </source>
</evidence>
<reference evidence="8 9" key="1">
    <citation type="submission" date="2021-01" db="EMBL/GenBank/DDBJ databases">
        <title>Genomics of switchgrass bacterial isolates.</title>
        <authorList>
            <person name="Shade A."/>
        </authorList>
    </citation>
    <scope>NUCLEOTIDE SEQUENCE [LARGE SCALE GENOMIC DNA]</scope>
    <source>
        <strain evidence="8 9">PvP111</strain>
    </source>
</reference>
<comment type="caution">
    <text evidence="8">The sequence shown here is derived from an EMBL/GenBank/DDBJ whole genome shotgun (WGS) entry which is preliminary data.</text>
</comment>
<evidence type="ECO:0000256" key="4">
    <source>
        <dbReference type="ARBA" id="ARBA00022989"/>
    </source>
</evidence>
<dbReference type="Pfam" id="PF01943">
    <property type="entry name" value="Polysacc_synt"/>
    <property type="match status" value="1"/>
</dbReference>